<reference evidence="1 2" key="1">
    <citation type="submission" date="2019-03" db="EMBL/GenBank/DDBJ databases">
        <title>Genomic Encyclopedia of Archaeal and Bacterial Type Strains, Phase II (KMG-II): from individual species to whole genera.</title>
        <authorList>
            <person name="Goeker M."/>
        </authorList>
    </citation>
    <scope>NUCLEOTIDE SEQUENCE [LARGE SCALE GENOMIC DNA]</scope>
    <source>
        <strain evidence="1 2">DSM 25687</strain>
    </source>
</reference>
<keyword evidence="2" id="KW-1185">Reference proteome</keyword>
<name>A0A4V3CRM7_9FLAO</name>
<dbReference type="AlphaFoldDB" id="A0A4V3CRM7"/>
<comment type="caution">
    <text evidence="1">The sequence shown here is derived from an EMBL/GenBank/DDBJ whole genome shotgun (WGS) entry which is preliminary data.</text>
</comment>
<evidence type="ECO:0000313" key="2">
    <source>
        <dbReference type="Proteomes" id="UP000295260"/>
    </source>
</evidence>
<sequence length="36" mass="4264">MIFTFYFISQNKVSFAGSYRNLNIVISLLMRKIYAN</sequence>
<organism evidence="1 2">
    <name type="scientific">Flavobacterium dankookense</name>
    <dbReference type="NCBI Taxonomy" id="706186"/>
    <lineage>
        <taxon>Bacteria</taxon>
        <taxon>Pseudomonadati</taxon>
        <taxon>Bacteroidota</taxon>
        <taxon>Flavobacteriia</taxon>
        <taxon>Flavobacteriales</taxon>
        <taxon>Flavobacteriaceae</taxon>
        <taxon>Flavobacterium</taxon>
    </lineage>
</organism>
<proteinExistence type="predicted"/>
<accession>A0A4V3CRM7</accession>
<gene>
    <name evidence="1" type="ORF">BC748_2962</name>
</gene>
<dbReference type="EMBL" id="SNXR01000019">
    <property type="protein sequence ID" value="TDP57442.1"/>
    <property type="molecule type" value="Genomic_DNA"/>
</dbReference>
<evidence type="ECO:0000313" key="1">
    <source>
        <dbReference type="EMBL" id="TDP57442.1"/>
    </source>
</evidence>
<dbReference type="Proteomes" id="UP000295260">
    <property type="component" value="Unassembled WGS sequence"/>
</dbReference>
<protein>
    <submittedName>
        <fullName evidence="1">Uncharacterized protein</fullName>
    </submittedName>
</protein>